<keyword evidence="6 8" id="KW-1133">Transmembrane helix</keyword>
<feature type="transmembrane region" description="Helical" evidence="8">
    <location>
        <begin position="498"/>
        <end position="521"/>
    </location>
</feature>
<proteinExistence type="inferred from homology"/>
<keyword evidence="4" id="KW-0479">Metal-binding</keyword>
<feature type="transmembrane region" description="Helical" evidence="8">
    <location>
        <begin position="910"/>
        <end position="929"/>
    </location>
</feature>
<evidence type="ECO:0000313" key="11">
    <source>
        <dbReference type="Proteomes" id="UP000053029"/>
    </source>
</evidence>
<keyword evidence="11" id="KW-1185">Reference proteome</keyword>
<dbReference type="Pfam" id="PF00403">
    <property type="entry name" value="HMA"/>
    <property type="match status" value="1"/>
</dbReference>
<feature type="transmembrane region" description="Helical" evidence="8">
    <location>
        <begin position="245"/>
        <end position="265"/>
    </location>
</feature>
<evidence type="ECO:0000256" key="1">
    <source>
        <dbReference type="ARBA" id="ARBA00004370"/>
    </source>
</evidence>
<dbReference type="Gene3D" id="2.70.150.10">
    <property type="entry name" value="Calcium-transporting ATPase, cytoplasmic transduction domain A"/>
    <property type="match status" value="1"/>
</dbReference>
<evidence type="ECO:0000259" key="9">
    <source>
        <dbReference type="PROSITE" id="PS50846"/>
    </source>
</evidence>
<evidence type="ECO:0000256" key="7">
    <source>
        <dbReference type="ARBA" id="ARBA00023136"/>
    </source>
</evidence>
<dbReference type="InterPro" id="IPR023299">
    <property type="entry name" value="ATPase_P-typ_cyto_dom_N"/>
</dbReference>
<dbReference type="Pfam" id="PF00122">
    <property type="entry name" value="E1-E2_ATPase"/>
    <property type="match status" value="1"/>
</dbReference>
<dbReference type="InterPro" id="IPR023214">
    <property type="entry name" value="HAD_sf"/>
</dbReference>
<dbReference type="InterPro" id="IPR036163">
    <property type="entry name" value="HMA_dom_sf"/>
</dbReference>
<dbReference type="RefSeq" id="XP_013279933.1">
    <property type="nucleotide sequence ID" value="XM_013424479.1"/>
</dbReference>
<organism evidence="10 11">
    <name type="scientific">Fonsecaea pedrosoi CBS 271.37</name>
    <dbReference type="NCBI Taxonomy" id="1442368"/>
    <lineage>
        <taxon>Eukaryota</taxon>
        <taxon>Fungi</taxon>
        <taxon>Dikarya</taxon>
        <taxon>Ascomycota</taxon>
        <taxon>Pezizomycotina</taxon>
        <taxon>Eurotiomycetes</taxon>
        <taxon>Chaetothyriomycetidae</taxon>
        <taxon>Chaetothyriales</taxon>
        <taxon>Herpotrichiellaceae</taxon>
        <taxon>Fonsecaea</taxon>
    </lineage>
</organism>
<dbReference type="InterPro" id="IPR059000">
    <property type="entry name" value="ATPase_P-type_domA"/>
</dbReference>
<dbReference type="SUPFAM" id="SSF81653">
    <property type="entry name" value="Calcium ATPase, transduction domain A"/>
    <property type="match status" value="1"/>
</dbReference>
<keyword evidence="5" id="KW-1278">Translocase</keyword>
<dbReference type="SUPFAM" id="SSF56784">
    <property type="entry name" value="HAD-like"/>
    <property type="match status" value="1"/>
</dbReference>
<dbReference type="FunFam" id="3.30.70.100:FF:000005">
    <property type="entry name" value="Copper-exporting P-type ATPase A"/>
    <property type="match status" value="1"/>
</dbReference>
<dbReference type="EMBL" id="KN846975">
    <property type="protein sequence ID" value="KIW76125.1"/>
    <property type="molecule type" value="Genomic_DNA"/>
</dbReference>
<dbReference type="SUPFAM" id="SSF55008">
    <property type="entry name" value="HMA, heavy metal-associated domain"/>
    <property type="match status" value="1"/>
</dbReference>
<dbReference type="InterPro" id="IPR008250">
    <property type="entry name" value="ATPase_P-typ_transduc_dom_A_sf"/>
</dbReference>
<protein>
    <recommendedName>
        <fullName evidence="9">HMA domain-containing protein</fullName>
    </recommendedName>
</protein>
<dbReference type="GO" id="GO:0043682">
    <property type="term" value="F:P-type divalent copper transporter activity"/>
    <property type="evidence" value="ECO:0007669"/>
    <property type="project" value="TreeGrafter"/>
</dbReference>
<evidence type="ECO:0000313" key="10">
    <source>
        <dbReference type="EMBL" id="KIW76125.1"/>
    </source>
</evidence>
<dbReference type="GO" id="GO:0055070">
    <property type="term" value="P:copper ion homeostasis"/>
    <property type="evidence" value="ECO:0007669"/>
    <property type="project" value="TreeGrafter"/>
</dbReference>
<feature type="transmembrane region" description="Helical" evidence="8">
    <location>
        <begin position="880"/>
        <end position="898"/>
    </location>
</feature>
<dbReference type="Pfam" id="PF00702">
    <property type="entry name" value="Hydrolase"/>
    <property type="match status" value="1"/>
</dbReference>
<evidence type="ECO:0000256" key="6">
    <source>
        <dbReference type="ARBA" id="ARBA00022989"/>
    </source>
</evidence>
<dbReference type="VEuPathDB" id="FungiDB:Z517_10870"/>
<keyword evidence="3 8" id="KW-0812">Transmembrane</keyword>
<name>A0A0D2GBG6_9EURO</name>
<dbReference type="InterPro" id="IPR036412">
    <property type="entry name" value="HAD-like_sf"/>
</dbReference>
<comment type="subcellular location">
    <subcellularLocation>
        <location evidence="1">Membrane</location>
    </subcellularLocation>
</comment>
<dbReference type="PROSITE" id="PS00154">
    <property type="entry name" value="ATPASE_E1_E2"/>
    <property type="match status" value="1"/>
</dbReference>
<evidence type="ECO:0000256" key="8">
    <source>
        <dbReference type="SAM" id="Phobius"/>
    </source>
</evidence>
<feature type="transmembrane region" description="Helical" evidence="8">
    <location>
        <begin position="460"/>
        <end position="478"/>
    </location>
</feature>
<reference evidence="10 11" key="1">
    <citation type="submission" date="2015-01" db="EMBL/GenBank/DDBJ databases">
        <title>The Genome Sequence of Fonsecaea pedrosoi CBS 271.37.</title>
        <authorList>
            <consortium name="The Broad Institute Genomics Platform"/>
            <person name="Cuomo C."/>
            <person name="de Hoog S."/>
            <person name="Gorbushina A."/>
            <person name="Stielow B."/>
            <person name="Teixiera M."/>
            <person name="Abouelleil A."/>
            <person name="Chapman S.B."/>
            <person name="Priest M."/>
            <person name="Young S.K."/>
            <person name="Wortman J."/>
            <person name="Nusbaum C."/>
            <person name="Birren B."/>
        </authorList>
    </citation>
    <scope>NUCLEOTIDE SEQUENCE [LARGE SCALE GENOMIC DNA]</scope>
    <source>
        <strain evidence="10 11">CBS 271.37</strain>
    </source>
</reference>
<sequence>MACCVFTAYFMSRIIKACELFDIRLVDIKYNDSDPDPYAPPSFHTYINPGQEVPAAAPRGDTIPRQGEKLQNEPLRTIRLLITGMTCSACVSTLSHALASVPAVIRTNVSLPLSRATVIYDATKTSTAELVSAVEDAGYTAEVLGQHNRGSAAQNLKLVRREEELQALKKAFNGAAKWATAIAIIDWVRKVSMTAKLRNTLDPILCLLTLAIGCYVQLVHANWIHRNAWANCFSRQRLQLPSLSMDTLLSLSLLLSIFLSFFNIVLHGLSDVNTKTYFSSASFLAVVISGGRYLDVTLRRQGAAGLARLFRLQSEVEFETVLLEGRLQDCDTESDERGEAMLTRIPTNLLEPLDTYHISAQSLIPCDSYVVRGTSLVDEASMSGESLPSRKTVGDFLMSGTRNLSAELVAVVLKDQADSSLERLVASVEAATEQKYDRAQNNVGSDDQPGIATEDLITRYFVATILVLTMLGFVYTFVFSADSLPITDRLNLASERAMAILASACPCAIGLATPSAIMAGVDVAYASGILLPGGVEAFKNLSLLTHVVMDKTGTLTEGRLRISHETFAEPFDTDQGKRELCYSLLSAAEREVSQAHPVARAVFQWCVRQLLAVPQFKEGRGRETEPGTARVRNVSSITGKGVYAEVQGAAMAWYTVHIGSGRLLSESGISIAPAATDRSGAARGTTEVYFAIDGKYAGSFTLQDTIRQGAPQVIESLKALGLKLTMLTGDSETEAHRVSSQLQIPVLAAKSLPHEKRDLVVSVRSQCACESKGQSKRGVSNGFGVLDVLDSVLRLSSAKKGDRSVVAMLGDGLNDAPAQAAADVGILFSLSPLSGRRLDSASLALGTCAADVIIMTPDLGALPKLMTIATKTMAQARWNMYWAVFYNAFAIALAMGGSELLGFGTVDASTAGTMMALSSVTVLGMSLDLRRRLQ</sequence>
<dbReference type="PANTHER" id="PTHR43520:SF32">
    <property type="entry name" value="COPPER RESISTANCE P-TYPE ATPASE (EUROFUNG)"/>
    <property type="match status" value="1"/>
</dbReference>
<feature type="domain" description="HMA" evidence="9">
    <location>
        <begin position="76"/>
        <end position="142"/>
    </location>
</feature>
<dbReference type="PRINTS" id="PR00119">
    <property type="entry name" value="CATATPASE"/>
</dbReference>
<accession>A0A0D2GBG6</accession>
<dbReference type="GO" id="GO:0005507">
    <property type="term" value="F:copper ion binding"/>
    <property type="evidence" value="ECO:0007669"/>
    <property type="project" value="TreeGrafter"/>
</dbReference>
<evidence type="ECO:0000256" key="2">
    <source>
        <dbReference type="ARBA" id="ARBA00006024"/>
    </source>
</evidence>
<evidence type="ECO:0000256" key="5">
    <source>
        <dbReference type="ARBA" id="ARBA00022967"/>
    </source>
</evidence>
<dbReference type="HOGENOM" id="CLU_001771_0_3_1"/>
<dbReference type="Proteomes" id="UP000053029">
    <property type="component" value="Unassembled WGS sequence"/>
</dbReference>
<dbReference type="InterPro" id="IPR017969">
    <property type="entry name" value="Heavy-metal-associated_CS"/>
</dbReference>
<dbReference type="STRING" id="1442368.A0A0D2GBG6"/>
<feature type="transmembrane region" description="Helical" evidence="8">
    <location>
        <begin position="201"/>
        <end position="224"/>
    </location>
</feature>
<dbReference type="GeneID" id="25310360"/>
<dbReference type="Gene3D" id="3.30.70.100">
    <property type="match status" value="1"/>
</dbReference>
<keyword evidence="7 8" id="KW-0472">Membrane</keyword>
<dbReference type="PANTHER" id="PTHR43520">
    <property type="entry name" value="ATP7, ISOFORM B"/>
    <property type="match status" value="1"/>
</dbReference>
<dbReference type="InterPro" id="IPR006121">
    <property type="entry name" value="HMA_dom"/>
</dbReference>
<evidence type="ECO:0000256" key="3">
    <source>
        <dbReference type="ARBA" id="ARBA00022692"/>
    </source>
</evidence>
<dbReference type="CDD" id="cd00371">
    <property type="entry name" value="HMA"/>
    <property type="match status" value="1"/>
</dbReference>
<evidence type="ECO:0000256" key="4">
    <source>
        <dbReference type="ARBA" id="ARBA00022723"/>
    </source>
</evidence>
<dbReference type="GO" id="GO:0016020">
    <property type="term" value="C:membrane"/>
    <property type="evidence" value="ECO:0007669"/>
    <property type="project" value="UniProtKB-SubCell"/>
</dbReference>
<gene>
    <name evidence="10" type="ORF">Z517_10870</name>
</gene>
<comment type="similarity">
    <text evidence="2">Belongs to the cation transport ATPase (P-type) (TC 3.A.3) family. Type IB subfamily.</text>
</comment>
<dbReference type="OrthoDB" id="432719at2759"/>
<dbReference type="Gene3D" id="3.40.50.1000">
    <property type="entry name" value="HAD superfamily/HAD-like"/>
    <property type="match status" value="1"/>
</dbReference>
<dbReference type="Gene3D" id="3.40.1110.10">
    <property type="entry name" value="Calcium-transporting ATPase, cytoplasmic domain N"/>
    <property type="match status" value="1"/>
</dbReference>
<dbReference type="GO" id="GO:0000166">
    <property type="term" value="F:nucleotide binding"/>
    <property type="evidence" value="ECO:0007669"/>
    <property type="project" value="InterPro"/>
</dbReference>
<dbReference type="AlphaFoldDB" id="A0A0D2GBG6"/>
<dbReference type="InterPro" id="IPR018303">
    <property type="entry name" value="ATPase_P-typ_P_site"/>
</dbReference>
<dbReference type="PROSITE" id="PS01047">
    <property type="entry name" value="HMA_1"/>
    <property type="match status" value="1"/>
</dbReference>
<dbReference type="PROSITE" id="PS50846">
    <property type="entry name" value="HMA_2"/>
    <property type="match status" value="1"/>
</dbReference>